<dbReference type="Pfam" id="PF08277">
    <property type="entry name" value="PAN_3"/>
    <property type="match status" value="1"/>
</dbReference>
<gene>
    <name evidence="5 7" type="ORF">C27C7.5</name>
    <name evidence="5" type="ORF">CELE_C27C7.5</name>
</gene>
<feature type="domain" description="Galectin" evidence="4">
    <location>
        <begin position="146"/>
        <end position="278"/>
    </location>
</feature>
<dbReference type="Gene3D" id="2.60.120.200">
    <property type="match status" value="1"/>
</dbReference>
<dbReference type="CDD" id="cd00070">
    <property type="entry name" value="GLECT"/>
    <property type="match status" value="1"/>
</dbReference>
<dbReference type="GO" id="GO:0016936">
    <property type="term" value="F:galactoside binding"/>
    <property type="evidence" value="ECO:0000318"/>
    <property type="project" value="GO_Central"/>
</dbReference>
<name>K8ERT0_CAEEL</name>
<evidence type="ECO:0000256" key="3">
    <source>
        <dbReference type="SAM" id="SignalP"/>
    </source>
</evidence>
<evidence type="ECO:0000313" key="5">
    <source>
        <dbReference type="EMBL" id="CCO25623.1"/>
    </source>
</evidence>
<dbReference type="SMR" id="K8ERT0"/>
<dbReference type="GO" id="GO:0030246">
    <property type="term" value="F:carbohydrate binding"/>
    <property type="evidence" value="ECO:0000318"/>
    <property type="project" value="GO_Central"/>
</dbReference>
<dbReference type="PaxDb" id="6239-C27C7.5a"/>
<dbReference type="eggNOG" id="KOG4297">
    <property type="taxonomic scope" value="Eukaryota"/>
</dbReference>
<dbReference type="eggNOG" id="KOG3587">
    <property type="taxonomic scope" value="Eukaryota"/>
</dbReference>
<dbReference type="STRING" id="6239.C27C7.5a.1"/>
<dbReference type="RefSeq" id="NP_001263496.1">
    <property type="nucleotide sequence ID" value="NM_001276567.2"/>
</dbReference>
<dbReference type="EMBL" id="BX284601">
    <property type="protein sequence ID" value="CCO25623.1"/>
    <property type="molecule type" value="Genomic_DNA"/>
</dbReference>
<feature type="chain" id="PRO_5003919474" description="Galectin" evidence="3">
    <location>
        <begin position="17"/>
        <end position="279"/>
    </location>
</feature>
<dbReference type="Pfam" id="PF00337">
    <property type="entry name" value="Gal-bind_lectin"/>
    <property type="match status" value="1"/>
</dbReference>
<dbReference type="AGR" id="WB:WBGene00007768"/>
<keyword evidence="6" id="KW-1185">Reference proteome</keyword>
<accession>K8ERT0</accession>
<evidence type="ECO:0000259" key="4">
    <source>
        <dbReference type="PROSITE" id="PS51304"/>
    </source>
</evidence>
<dbReference type="InParanoid" id="K8ERT0"/>
<keyword evidence="3" id="KW-0732">Signal</keyword>
<keyword evidence="1 2" id="KW-0430">Lectin</keyword>
<evidence type="ECO:0000313" key="6">
    <source>
        <dbReference type="Proteomes" id="UP000001940"/>
    </source>
</evidence>
<dbReference type="PANTHER" id="PTHR47629">
    <property type="entry name" value="C-TYPE LECTIN-RELATED"/>
    <property type="match status" value="1"/>
</dbReference>
<dbReference type="KEGG" id="cel:CELE_C27C7.5"/>
<feature type="signal peptide" evidence="3">
    <location>
        <begin position="1"/>
        <end position="16"/>
    </location>
</feature>
<evidence type="ECO:0000256" key="1">
    <source>
        <dbReference type="ARBA" id="ARBA00022734"/>
    </source>
</evidence>
<dbReference type="OrthoDB" id="6147920at2759"/>
<dbReference type="ExpressionAtlas" id="K8ERT0">
    <property type="expression patterns" value="differential"/>
</dbReference>
<dbReference type="Reactome" id="R-CEL-6798695">
    <property type="pathway name" value="Neutrophil degranulation"/>
</dbReference>
<proteinExistence type="predicted"/>
<protein>
    <recommendedName>
        <fullName evidence="2">Galectin</fullName>
    </recommendedName>
</protein>
<dbReference type="SUPFAM" id="SSF49899">
    <property type="entry name" value="Concanavalin A-like lectins/glucanases"/>
    <property type="match status" value="1"/>
</dbReference>
<sequence length="279" mass="31910">MKALIFLVSLVNMVYTYTMIVSWGRPTEMSPGSTVDQVLWDTCVKYCYNSMYCVLAYGNDSSCTLFDFGDVSTVEKLDPEENLKVAMKINNSTADTTCPTSISGSFPSKMRSMWETFTNSNYNITFTGDLWKFSYQDKVTQAGSNYALPYTIIFPDGHFKLKQSIVLIGYPSEQRWFLNIESSIGEVLFHFNPRPEVNEVVRSTHRNGVWEMYESSGGYPFTAGQQFNLTITNSISDLQMYINQVWFADYRHRTPNPAEDYVKLWVQVAVYVDSLEILG</sequence>
<dbReference type="Proteomes" id="UP000001940">
    <property type="component" value="Chromosome I"/>
</dbReference>
<dbReference type="PhylomeDB" id="K8ERT0"/>
<organism evidence="5 6">
    <name type="scientific">Caenorhabditis elegans</name>
    <dbReference type="NCBI Taxonomy" id="6239"/>
    <lineage>
        <taxon>Eukaryota</taxon>
        <taxon>Metazoa</taxon>
        <taxon>Ecdysozoa</taxon>
        <taxon>Nematoda</taxon>
        <taxon>Chromadorea</taxon>
        <taxon>Rhabditida</taxon>
        <taxon>Rhabditina</taxon>
        <taxon>Rhabditomorpha</taxon>
        <taxon>Rhabditoidea</taxon>
        <taxon>Rhabditidae</taxon>
        <taxon>Peloderinae</taxon>
        <taxon>Caenorhabditis</taxon>
    </lineage>
</organism>
<dbReference type="Bgee" id="WBGene00007768">
    <property type="expression patterns" value="Expressed in multicellular organism and 1 other cell type or tissue"/>
</dbReference>
<dbReference type="InterPro" id="IPR013320">
    <property type="entry name" value="ConA-like_dom_sf"/>
</dbReference>
<dbReference type="CTD" id="182958"/>
<evidence type="ECO:0000313" key="7">
    <source>
        <dbReference type="WormBase" id="C27C7.5a"/>
    </source>
</evidence>
<dbReference type="AlphaFoldDB" id="K8ERT0"/>
<evidence type="ECO:0000256" key="2">
    <source>
        <dbReference type="RuleBase" id="RU102079"/>
    </source>
</evidence>
<dbReference type="SMART" id="SM00276">
    <property type="entry name" value="GLECT"/>
    <property type="match status" value="1"/>
</dbReference>
<dbReference type="SMART" id="SM00908">
    <property type="entry name" value="Gal-bind_lectin"/>
    <property type="match status" value="1"/>
</dbReference>
<dbReference type="GeneID" id="182958"/>
<dbReference type="SMART" id="SM00605">
    <property type="entry name" value="CW"/>
    <property type="match status" value="1"/>
</dbReference>
<dbReference type="PROSITE" id="PS51304">
    <property type="entry name" value="GALECTIN"/>
    <property type="match status" value="1"/>
</dbReference>
<reference evidence="5 6" key="1">
    <citation type="journal article" date="1998" name="Science">
        <title>Genome sequence of the nematode C. elegans: a platform for investigating biology.</title>
        <authorList>
            <consortium name="The C. elegans sequencing consortium"/>
            <person name="Sulson J.E."/>
            <person name="Waterston R."/>
        </authorList>
    </citation>
    <scope>NUCLEOTIDE SEQUENCE [LARGE SCALE GENOMIC DNA]</scope>
    <source>
        <strain evidence="5 6">Bristol N2</strain>
    </source>
</reference>
<dbReference type="InterPro" id="IPR006583">
    <property type="entry name" value="PAN-3_domain"/>
</dbReference>
<dbReference type="InterPro" id="IPR001079">
    <property type="entry name" value="Galectin_CRD"/>
</dbReference>
<dbReference type="WormBase" id="C27C7.5a">
    <property type="protein sequence ID" value="CE24813"/>
    <property type="gene ID" value="WBGene00007768"/>
</dbReference>